<keyword evidence="3" id="KW-1185">Reference proteome</keyword>
<evidence type="ECO:0000256" key="1">
    <source>
        <dbReference type="SAM" id="MobiDB-lite"/>
    </source>
</evidence>
<feature type="region of interest" description="Disordered" evidence="1">
    <location>
        <begin position="1"/>
        <end position="30"/>
    </location>
</feature>
<comment type="caution">
    <text evidence="2">The sequence shown here is derived from an EMBL/GenBank/DDBJ whole genome shotgun (WGS) entry which is preliminary data.</text>
</comment>
<feature type="region of interest" description="Disordered" evidence="1">
    <location>
        <begin position="181"/>
        <end position="246"/>
    </location>
</feature>
<dbReference type="EMBL" id="LAFY01000297">
    <property type="protein sequence ID" value="KJY01038.1"/>
    <property type="molecule type" value="Genomic_DNA"/>
</dbReference>
<dbReference type="AlphaFoldDB" id="A0A0F4GVH1"/>
<protein>
    <submittedName>
        <fullName evidence="2">Uncharacterized protein</fullName>
    </submittedName>
</protein>
<reference evidence="2 3" key="1">
    <citation type="submission" date="2015-03" db="EMBL/GenBank/DDBJ databases">
        <title>RNA-seq based gene annotation and comparative genomics of four Zymoseptoria species reveal species-specific pathogenicity related genes and transposable element activity.</title>
        <authorList>
            <person name="Grandaubert J."/>
            <person name="Bhattacharyya A."/>
            <person name="Stukenbrock E.H."/>
        </authorList>
    </citation>
    <scope>NUCLEOTIDE SEQUENCE [LARGE SCALE GENOMIC DNA]</scope>
    <source>
        <strain evidence="2 3">Zb18110</strain>
    </source>
</reference>
<organism evidence="2 3">
    <name type="scientific">Zymoseptoria brevis</name>
    <dbReference type="NCBI Taxonomy" id="1047168"/>
    <lineage>
        <taxon>Eukaryota</taxon>
        <taxon>Fungi</taxon>
        <taxon>Dikarya</taxon>
        <taxon>Ascomycota</taxon>
        <taxon>Pezizomycotina</taxon>
        <taxon>Dothideomycetes</taxon>
        <taxon>Dothideomycetidae</taxon>
        <taxon>Mycosphaerellales</taxon>
        <taxon>Mycosphaerellaceae</taxon>
        <taxon>Zymoseptoria</taxon>
    </lineage>
</organism>
<feature type="compositionally biased region" description="Polar residues" evidence="1">
    <location>
        <begin position="8"/>
        <end position="18"/>
    </location>
</feature>
<evidence type="ECO:0000313" key="3">
    <source>
        <dbReference type="Proteomes" id="UP000033647"/>
    </source>
</evidence>
<name>A0A0F4GVH1_9PEZI</name>
<evidence type="ECO:0000313" key="2">
    <source>
        <dbReference type="EMBL" id="KJY01038.1"/>
    </source>
</evidence>
<feature type="compositionally biased region" description="Acidic residues" evidence="1">
    <location>
        <begin position="192"/>
        <end position="202"/>
    </location>
</feature>
<gene>
    <name evidence="2" type="ORF">TI39_contig305g00040</name>
</gene>
<sequence>MEPRTEGSAITSSTSIDLSTPPPSEPKSLRRAKVNYAELNDSDYIEQEIVVASQTKHKYTPISADYPSVCEMSDGSLAELRCCICGANATRRNGIGFMLEVGVSMQRHYIASHKDFWNDIRWHLKPHEQKVDVAMGKSVHKILSDDEAAAIKGDTGAKYRIEPVFSKQALKECSVPKTLVDAAPGCTSSRNEDEDDDEDDDDSKPLITRRSVKMTDSIAGNQDDIINPTAANTANRGVSARKSTPGCGKQALAFARKAIE</sequence>
<accession>A0A0F4GVH1</accession>
<proteinExistence type="predicted"/>
<dbReference type="OrthoDB" id="10592469at2759"/>
<dbReference type="Proteomes" id="UP000033647">
    <property type="component" value="Unassembled WGS sequence"/>
</dbReference>